<evidence type="ECO:0000313" key="3">
    <source>
        <dbReference type="Proteomes" id="UP000077069"/>
    </source>
</evidence>
<feature type="signal peptide" evidence="1">
    <location>
        <begin position="1"/>
        <end position="19"/>
    </location>
</feature>
<evidence type="ECO:0000256" key="1">
    <source>
        <dbReference type="SAM" id="SignalP"/>
    </source>
</evidence>
<gene>
    <name evidence="2" type="ORF">CC84DRAFT_1179037</name>
</gene>
<sequence length="108" mass="11698">MHIQFLVIGLAALFSIAQAGCFCYQDTAMTIPMVRYSENSCPDFDIGTRNGDAAGCFNFNGSTAGNFNTCCVYSGYRVPDPSTIIDDFEALFPNIILSISLAIMTLSE</sequence>
<keyword evidence="3" id="KW-1185">Reference proteome</keyword>
<dbReference type="InParanoid" id="A0A177C4I9"/>
<protein>
    <recommendedName>
        <fullName evidence="4">Hydrophobin</fullName>
    </recommendedName>
</protein>
<evidence type="ECO:0008006" key="4">
    <source>
        <dbReference type="Google" id="ProtNLM"/>
    </source>
</evidence>
<name>A0A177C4I9_9PLEO</name>
<dbReference type="EMBL" id="KV441556">
    <property type="protein sequence ID" value="OAG02081.1"/>
    <property type="molecule type" value="Genomic_DNA"/>
</dbReference>
<dbReference type="GeneID" id="28763866"/>
<dbReference type="AlphaFoldDB" id="A0A177C4I9"/>
<accession>A0A177C4I9</accession>
<organism evidence="2 3">
    <name type="scientific">Paraphaeosphaeria sporulosa</name>
    <dbReference type="NCBI Taxonomy" id="1460663"/>
    <lineage>
        <taxon>Eukaryota</taxon>
        <taxon>Fungi</taxon>
        <taxon>Dikarya</taxon>
        <taxon>Ascomycota</taxon>
        <taxon>Pezizomycotina</taxon>
        <taxon>Dothideomycetes</taxon>
        <taxon>Pleosporomycetidae</taxon>
        <taxon>Pleosporales</taxon>
        <taxon>Massarineae</taxon>
        <taxon>Didymosphaeriaceae</taxon>
        <taxon>Paraphaeosphaeria</taxon>
    </lineage>
</organism>
<feature type="chain" id="PRO_5008057701" description="Hydrophobin" evidence="1">
    <location>
        <begin position="20"/>
        <end position="108"/>
    </location>
</feature>
<proteinExistence type="predicted"/>
<dbReference type="RefSeq" id="XP_018032446.1">
    <property type="nucleotide sequence ID" value="XM_018180380.1"/>
</dbReference>
<dbReference type="Proteomes" id="UP000077069">
    <property type="component" value="Unassembled WGS sequence"/>
</dbReference>
<evidence type="ECO:0000313" key="2">
    <source>
        <dbReference type="EMBL" id="OAG02081.1"/>
    </source>
</evidence>
<reference evidence="2 3" key="1">
    <citation type="submission" date="2016-05" db="EMBL/GenBank/DDBJ databases">
        <title>Comparative analysis of secretome profiles of manganese(II)-oxidizing ascomycete fungi.</title>
        <authorList>
            <consortium name="DOE Joint Genome Institute"/>
            <person name="Zeiner C.A."/>
            <person name="Purvine S.O."/>
            <person name="Zink E.M."/>
            <person name="Wu S."/>
            <person name="Pasa-Tolic L."/>
            <person name="Chaput D.L."/>
            <person name="Haridas S."/>
            <person name="Grigoriev I.V."/>
            <person name="Santelli C.M."/>
            <person name="Hansel C.M."/>
        </authorList>
    </citation>
    <scope>NUCLEOTIDE SEQUENCE [LARGE SCALE GENOMIC DNA]</scope>
    <source>
        <strain evidence="2 3">AP3s5-JAC2a</strain>
    </source>
</reference>
<keyword evidence="1" id="KW-0732">Signal</keyword>